<keyword evidence="2" id="KW-0812">Transmembrane</keyword>
<feature type="transmembrane region" description="Helical" evidence="2">
    <location>
        <begin position="636"/>
        <end position="662"/>
    </location>
</feature>
<evidence type="ECO:0000256" key="3">
    <source>
        <dbReference type="SAM" id="SignalP"/>
    </source>
</evidence>
<sequence>MEAYFLNSWLLSICIFNCIYPVHSEIISLNKNPKNSLKTYDRLLNFDEVLTLTRLALDMKANIASTFSLANVNGPDIINDTIVSYRVETYSSSKNDSCYLDLTYAQDKLLDFNNPWAMKMFDSYGKLDSGILEGNVKWAGDYYECLNVYAPPEVDGTARNFRGRYCSLQWDIQLSNMSLSVTSGVCIPDTCSSSLLKNDTKNLLLTAEAMPMLDNFNSLINVKSLTCNRTSRKLNSAAIIVICLMSFFCLLAVLGSSITIYENCCIKRNALSSNTVGDYKNTNQINGENRSNALNIDDKPSQSNPEPEENVAQVMFEKCKPFLKCFCLITNGSKLLNTNKTEGQLLCVHGIRFLNMAWVILGHTYAMCITTMKRPLQILDFVDNWPFQVVLQGFFAVDSFFVLSGFLLTYLFMQECNKRDGKVSWIYFYVHRYVRLTPVYMMTLAFSATVYFYLGSGPYWPDSDSDGRCKTYWWWNLLYINNFVEFTQQCLIPSWYLANDMQFYAISPLFLIALYKKPKIGYSLLGIFLCGTWLANFCITYKYELFAGMSMLATSDKSRLQEIFAKNNSYMDKLYLKPYTRIGPYLIGILLGYFMYEAKNKNRGKDSWVTLCCGWIVALTITLTCIFGLYHTDPSLIAICFYNSFSRLCFAAGLSWIIYLCLTKQAGAIDSILSYELFIPLSRLTYCAYLIHFPIILGFSAALKSPLDFSHSSTVRISIYA</sequence>
<feature type="signal peptide" evidence="3">
    <location>
        <begin position="1"/>
        <end position="24"/>
    </location>
</feature>
<evidence type="ECO:0000256" key="1">
    <source>
        <dbReference type="SAM" id="MobiDB-lite"/>
    </source>
</evidence>
<feature type="compositionally biased region" description="Polar residues" evidence="1">
    <location>
        <begin position="282"/>
        <end position="294"/>
    </location>
</feature>
<evidence type="ECO:0000256" key="2">
    <source>
        <dbReference type="SAM" id="Phobius"/>
    </source>
</evidence>
<accession>A0A087UYM1</accession>
<dbReference type="AlphaFoldDB" id="A0A087UYM1"/>
<feature type="transmembrane region" description="Helical" evidence="2">
    <location>
        <begin position="433"/>
        <end position="454"/>
    </location>
</feature>
<dbReference type="SMART" id="SM00703">
    <property type="entry name" value="NRF"/>
    <property type="match status" value="1"/>
</dbReference>
<dbReference type="EMBL" id="KK122310">
    <property type="protein sequence ID" value="KFM82460.1"/>
    <property type="molecule type" value="Genomic_DNA"/>
</dbReference>
<keyword evidence="6" id="KW-1185">Reference proteome</keyword>
<proteinExistence type="predicted"/>
<keyword evidence="2" id="KW-1133">Transmembrane helix</keyword>
<organism evidence="5 6">
    <name type="scientific">Stegodyphus mimosarum</name>
    <name type="common">African social velvet spider</name>
    <dbReference type="NCBI Taxonomy" id="407821"/>
    <lineage>
        <taxon>Eukaryota</taxon>
        <taxon>Metazoa</taxon>
        <taxon>Ecdysozoa</taxon>
        <taxon>Arthropoda</taxon>
        <taxon>Chelicerata</taxon>
        <taxon>Arachnida</taxon>
        <taxon>Araneae</taxon>
        <taxon>Araneomorphae</taxon>
        <taxon>Entelegynae</taxon>
        <taxon>Eresoidea</taxon>
        <taxon>Eresidae</taxon>
        <taxon>Stegodyphus</taxon>
    </lineage>
</organism>
<feature type="transmembrane region" description="Helical" evidence="2">
    <location>
        <begin position="522"/>
        <end position="543"/>
    </location>
</feature>
<dbReference type="GO" id="GO:0016747">
    <property type="term" value="F:acyltransferase activity, transferring groups other than amino-acyl groups"/>
    <property type="evidence" value="ECO:0007669"/>
    <property type="project" value="InterPro"/>
</dbReference>
<evidence type="ECO:0000313" key="5">
    <source>
        <dbReference type="EMBL" id="KFM82460.1"/>
    </source>
</evidence>
<dbReference type="InterPro" id="IPR002656">
    <property type="entry name" value="Acyl_transf_3_dom"/>
</dbReference>
<feature type="transmembrane region" description="Helical" evidence="2">
    <location>
        <begin position="237"/>
        <end position="261"/>
    </location>
</feature>
<dbReference type="PANTHER" id="PTHR11161:SF0">
    <property type="entry name" value="O-ACYLTRANSFERASE LIKE PROTEIN"/>
    <property type="match status" value="1"/>
</dbReference>
<feature type="chain" id="PRO_5001831111" evidence="3">
    <location>
        <begin position="25"/>
        <end position="721"/>
    </location>
</feature>
<feature type="transmembrane region" description="Helical" evidence="2">
    <location>
        <begin position="579"/>
        <end position="596"/>
    </location>
</feature>
<feature type="transmembrane region" description="Helical" evidence="2">
    <location>
        <begin position="495"/>
        <end position="515"/>
    </location>
</feature>
<feature type="transmembrane region" description="Helical" evidence="2">
    <location>
        <begin position="392"/>
        <end position="412"/>
    </location>
</feature>
<feature type="transmembrane region" description="Helical" evidence="2">
    <location>
        <begin position="683"/>
        <end position="703"/>
    </location>
</feature>
<protein>
    <submittedName>
        <fullName evidence="5">Nose resistant to fluoxetine protein 6</fullName>
    </submittedName>
</protein>
<keyword evidence="2" id="KW-0472">Membrane</keyword>
<dbReference type="OMA" id="ERNECED"/>
<dbReference type="Pfam" id="PF20146">
    <property type="entry name" value="NRF"/>
    <property type="match status" value="1"/>
</dbReference>
<feature type="transmembrane region" description="Helical" evidence="2">
    <location>
        <begin position="608"/>
        <end position="630"/>
    </location>
</feature>
<evidence type="ECO:0000259" key="4">
    <source>
        <dbReference type="SMART" id="SM00703"/>
    </source>
</evidence>
<feature type="transmembrane region" description="Helical" evidence="2">
    <location>
        <begin position="353"/>
        <end position="372"/>
    </location>
</feature>
<dbReference type="PANTHER" id="PTHR11161">
    <property type="entry name" value="O-ACYLTRANSFERASE"/>
    <property type="match status" value="1"/>
</dbReference>
<dbReference type="Proteomes" id="UP000054359">
    <property type="component" value="Unassembled WGS sequence"/>
</dbReference>
<evidence type="ECO:0000313" key="6">
    <source>
        <dbReference type="Proteomes" id="UP000054359"/>
    </source>
</evidence>
<feature type="non-terminal residue" evidence="5">
    <location>
        <position position="721"/>
    </location>
</feature>
<feature type="domain" description="Nose resistant-to-fluoxetine protein N-terminal" evidence="4">
    <location>
        <begin position="95"/>
        <end position="219"/>
    </location>
</feature>
<feature type="region of interest" description="Disordered" evidence="1">
    <location>
        <begin position="282"/>
        <end position="307"/>
    </location>
</feature>
<dbReference type="OrthoDB" id="118951at2759"/>
<dbReference type="Pfam" id="PF01757">
    <property type="entry name" value="Acyl_transf_3"/>
    <property type="match status" value="1"/>
</dbReference>
<reference evidence="5 6" key="1">
    <citation type="submission" date="2013-11" db="EMBL/GenBank/DDBJ databases">
        <title>Genome sequencing of Stegodyphus mimosarum.</title>
        <authorList>
            <person name="Bechsgaard J."/>
        </authorList>
    </citation>
    <scope>NUCLEOTIDE SEQUENCE [LARGE SCALE GENOMIC DNA]</scope>
</reference>
<gene>
    <name evidence="5" type="ORF">X975_23212</name>
</gene>
<keyword evidence="3" id="KW-0732">Signal</keyword>
<dbReference type="InterPro" id="IPR052728">
    <property type="entry name" value="O2_lipid_transport_reg"/>
</dbReference>
<name>A0A087UYM1_STEMI</name>
<dbReference type="InterPro" id="IPR006621">
    <property type="entry name" value="Nose-resist-to-fluoxetine_N"/>
</dbReference>